<keyword evidence="3" id="KW-1185">Reference proteome</keyword>
<proteinExistence type="predicted"/>
<evidence type="ECO:0008006" key="4">
    <source>
        <dbReference type="Google" id="ProtNLM"/>
    </source>
</evidence>
<accession>A0A1H8WWY3</accession>
<dbReference type="EMBL" id="FODV01000030">
    <property type="protein sequence ID" value="SEP27363.1"/>
    <property type="molecule type" value="Genomic_DNA"/>
</dbReference>
<dbReference type="EMBL" id="FODV01000046">
    <property type="protein sequence ID" value="SEP31598.1"/>
    <property type="molecule type" value="Genomic_DNA"/>
</dbReference>
<organism evidence="2 3">
    <name type="scientific">Halogranum amylolyticum</name>
    <dbReference type="NCBI Taxonomy" id="660520"/>
    <lineage>
        <taxon>Archaea</taxon>
        <taxon>Methanobacteriati</taxon>
        <taxon>Methanobacteriota</taxon>
        <taxon>Stenosarchaea group</taxon>
        <taxon>Halobacteria</taxon>
        <taxon>Halobacteriales</taxon>
        <taxon>Haloferacaceae</taxon>
    </lineage>
</organism>
<evidence type="ECO:0000313" key="2">
    <source>
        <dbReference type="EMBL" id="SEP31598.1"/>
    </source>
</evidence>
<dbReference type="Proteomes" id="UP000199126">
    <property type="component" value="Unassembled WGS sequence"/>
</dbReference>
<reference evidence="3" key="1">
    <citation type="submission" date="2016-10" db="EMBL/GenBank/DDBJ databases">
        <authorList>
            <person name="Varghese N."/>
            <person name="Submissions S."/>
        </authorList>
    </citation>
    <scope>NUCLEOTIDE SEQUENCE [LARGE SCALE GENOMIC DNA]</scope>
    <source>
        <strain evidence="3">CGMCC 1.10121</strain>
    </source>
</reference>
<protein>
    <recommendedName>
        <fullName evidence="4">Tat (Twin-arginine translocation) pathway signal sequence</fullName>
    </recommendedName>
</protein>
<name>A0A1H8WWY3_9EURY</name>
<evidence type="ECO:0000313" key="1">
    <source>
        <dbReference type="EMBL" id="SEP27363.1"/>
    </source>
</evidence>
<dbReference type="AlphaFoldDB" id="A0A1H8WWY3"/>
<dbReference type="PROSITE" id="PS51257">
    <property type="entry name" value="PROKAR_LIPOPROTEIN"/>
    <property type="match status" value="1"/>
</dbReference>
<dbReference type="RefSeq" id="WP_089827871.1">
    <property type="nucleotide sequence ID" value="NZ_FODV01000030.1"/>
</dbReference>
<sequence length="181" mass="19688">MNRRSFIGVLAGSLTATAGCLGGSGVTGSSAEHIEPRRNREQRPTIVAFDEAESAIYITGHMAYGSSSCNKVGIASTAYDAETNSLRVVMESQSENSIPFLPFACTADMAATWYRATVQFAGELPQKVTVVEQRGSNEDVRVVNRREQHQLCTTDHPPDSTEAKEAHWTCPEQYVANSTNQ</sequence>
<reference evidence="2" key="2">
    <citation type="submission" date="2016-10" db="EMBL/GenBank/DDBJ databases">
        <authorList>
            <person name="de Groot N.N."/>
        </authorList>
    </citation>
    <scope>NUCLEOTIDE SEQUENCE [LARGE SCALE GENOMIC DNA]</scope>
    <source>
        <strain evidence="2">CGMCC 1.10121</strain>
    </source>
</reference>
<evidence type="ECO:0000313" key="3">
    <source>
        <dbReference type="Proteomes" id="UP000199126"/>
    </source>
</evidence>
<gene>
    <name evidence="1" type="ORF">SAMN04487948_13037</name>
    <name evidence="2" type="ORF">SAMN04487948_1468</name>
</gene>